<name>X1EL40_9ZZZZ</name>
<feature type="domain" description="Solute-binding protein family 3/N-terminal" evidence="1">
    <location>
        <begin position="14"/>
        <end position="105"/>
    </location>
</feature>
<comment type="caution">
    <text evidence="2">The sequence shown here is derived from an EMBL/GenBank/DDBJ whole genome shotgun (WGS) entry which is preliminary data.</text>
</comment>
<reference evidence="2" key="1">
    <citation type="journal article" date="2014" name="Front. Microbiol.">
        <title>High frequency of phylogenetically diverse reductive dehalogenase-homologous genes in deep subseafloor sedimentary metagenomes.</title>
        <authorList>
            <person name="Kawai M."/>
            <person name="Futagami T."/>
            <person name="Toyoda A."/>
            <person name="Takaki Y."/>
            <person name="Nishi S."/>
            <person name="Hori S."/>
            <person name="Arai W."/>
            <person name="Tsubouchi T."/>
            <person name="Morono Y."/>
            <person name="Uchiyama I."/>
            <person name="Ito T."/>
            <person name="Fujiyama A."/>
            <person name="Inagaki F."/>
            <person name="Takami H."/>
        </authorList>
    </citation>
    <scope>NUCLEOTIDE SEQUENCE</scope>
    <source>
        <strain evidence="2">Expedition CK06-06</strain>
    </source>
</reference>
<evidence type="ECO:0000259" key="1">
    <source>
        <dbReference type="Pfam" id="PF00497"/>
    </source>
</evidence>
<feature type="non-terminal residue" evidence="2">
    <location>
        <position position="1"/>
    </location>
</feature>
<dbReference type="SUPFAM" id="SSF53850">
    <property type="entry name" value="Periplasmic binding protein-like II"/>
    <property type="match status" value="1"/>
</dbReference>
<gene>
    <name evidence="2" type="ORF">S01H4_53317</name>
</gene>
<protein>
    <recommendedName>
        <fullName evidence="1">Solute-binding protein family 3/N-terminal domain-containing protein</fullName>
    </recommendedName>
</protein>
<evidence type="ECO:0000313" key="2">
    <source>
        <dbReference type="EMBL" id="GAH17859.1"/>
    </source>
</evidence>
<sequence>NSTARKSLEDEASKNSIKINFQEYTSYADIKAALDSNKIDCFSSDGAILNGYTDDSTKILSEKFAPQNYGIATKRGKVELASVVNSTIKEMKDSGKLNELTQKWGIK</sequence>
<organism evidence="2">
    <name type="scientific">marine sediment metagenome</name>
    <dbReference type="NCBI Taxonomy" id="412755"/>
    <lineage>
        <taxon>unclassified sequences</taxon>
        <taxon>metagenomes</taxon>
        <taxon>ecological metagenomes</taxon>
    </lineage>
</organism>
<dbReference type="AlphaFoldDB" id="X1EL40"/>
<accession>X1EL40</accession>
<dbReference type="Gene3D" id="3.40.190.10">
    <property type="entry name" value="Periplasmic binding protein-like II"/>
    <property type="match status" value="2"/>
</dbReference>
<dbReference type="EMBL" id="BART01030563">
    <property type="protein sequence ID" value="GAH17859.1"/>
    <property type="molecule type" value="Genomic_DNA"/>
</dbReference>
<proteinExistence type="predicted"/>
<dbReference type="InterPro" id="IPR001638">
    <property type="entry name" value="Solute-binding_3/MltF_N"/>
</dbReference>
<dbReference type="Pfam" id="PF00497">
    <property type="entry name" value="SBP_bac_3"/>
    <property type="match status" value="1"/>
</dbReference>